<name>A0A3S0ZQK7_ELYCH</name>
<dbReference type="Proteomes" id="UP000271974">
    <property type="component" value="Unassembled WGS sequence"/>
</dbReference>
<feature type="transmembrane region" description="Helical" evidence="7">
    <location>
        <begin position="163"/>
        <end position="185"/>
    </location>
</feature>
<evidence type="ECO:0000256" key="3">
    <source>
        <dbReference type="ARBA" id="ARBA00022692"/>
    </source>
</evidence>
<evidence type="ECO:0000256" key="4">
    <source>
        <dbReference type="ARBA" id="ARBA00022989"/>
    </source>
</evidence>
<protein>
    <submittedName>
        <fullName evidence="10">Uncharacterized protein</fullName>
    </submittedName>
</protein>
<keyword evidence="5 7" id="KW-0472">Membrane</keyword>
<dbReference type="GO" id="GO:0050982">
    <property type="term" value="P:detection of mechanical stimulus"/>
    <property type="evidence" value="ECO:0007669"/>
    <property type="project" value="TreeGrafter"/>
</dbReference>
<feature type="domain" description="Polycystin" evidence="9">
    <location>
        <begin position="4"/>
        <end position="101"/>
    </location>
</feature>
<dbReference type="GO" id="GO:0005509">
    <property type="term" value="F:calcium ion binding"/>
    <property type="evidence" value="ECO:0007669"/>
    <property type="project" value="InterPro"/>
</dbReference>
<dbReference type="PRINTS" id="PR01433">
    <property type="entry name" value="POLYCYSTIN2"/>
</dbReference>
<feature type="transmembrane region" description="Helical" evidence="7">
    <location>
        <begin position="254"/>
        <end position="274"/>
    </location>
</feature>
<evidence type="ECO:0000259" key="9">
    <source>
        <dbReference type="Pfam" id="PF20519"/>
    </source>
</evidence>
<dbReference type="Pfam" id="PF08016">
    <property type="entry name" value="PKD_channel"/>
    <property type="match status" value="1"/>
</dbReference>
<feature type="transmembrane region" description="Helical" evidence="7">
    <location>
        <begin position="280"/>
        <end position="296"/>
    </location>
</feature>
<gene>
    <name evidence="10" type="ORF">EGW08_011774</name>
</gene>
<dbReference type="GO" id="GO:0016020">
    <property type="term" value="C:membrane"/>
    <property type="evidence" value="ECO:0007669"/>
    <property type="project" value="UniProtKB-SubCell"/>
</dbReference>
<evidence type="ECO:0000256" key="1">
    <source>
        <dbReference type="ARBA" id="ARBA00004141"/>
    </source>
</evidence>
<dbReference type="Pfam" id="PF20519">
    <property type="entry name" value="Polycystin_dom"/>
    <property type="match status" value="1"/>
</dbReference>
<sequence length="402" mass="47845">METRDFYPNWRERPKKTKVYGQGRDDPFTFKMNEDDTYHMFDEMPQSGYQAVFFSDNQFILETIKRSTWIDQNTRHIIIEFSLINPSTHILSNIRIFFDFKRMAPYWRYSSYHFYFEIFDNYVYFNIILNFTFLLILMYHIIKEVIKVYKMGPLQYLQLTTSYIEMVKIVLSLLLIFSLLMKLSFSFSLIERFRNARYGVNEGYIDFSTMACYDYTFNVSGGVLGCLCIVDIFRMLSKIRRLLTFLRLLRSASIRLGLPVLALLAFTALSYVLFSSTQPAFSTVGLSFMTVTQYFIKPQKLAKSLAETHPFVGPWYLFFLGFWVNFCVVNFFIAFLNETYSSVLNQVRIATYKLRDRTKLEYMYEFLGMRSTLMWDMETDLLMQDETDDRDLLVDMKRLQGD</sequence>
<feature type="domain" description="Polycystin cation channel PKD1/PKD2" evidence="8">
    <location>
        <begin position="120"/>
        <end position="343"/>
    </location>
</feature>
<keyword evidence="11" id="KW-1185">Reference proteome</keyword>
<comment type="subcellular location">
    <subcellularLocation>
        <location evidence="1">Membrane</location>
        <topology evidence="1">Multi-pass membrane protein</topology>
    </subcellularLocation>
</comment>
<keyword evidence="3 7" id="KW-0812">Transmembrane</keyword>
<dbReference type="OrthoDB" id="6155608at2759"/>
<dbReference type="InterPro" id="IPR051223">
    <property type="entry name" value="Polycystin"/>
</dbReference>
<evidence type="ECO:0000256" key="5">
    <source>
        <dbReference type="ARBA" id="ARBA00023136"/>
    </source>
</evidence>
<dbReference type="InterPro" id="IPR013122">
    <property type="entry name" value="PKD1_2_channel"/>
</dbReference>
<proteinExistence type="inferred from homology"/>
<feature type="transmembrane region" description="Helical" evidence="7">
    <location>
        <begin position="215"/>
        <end position="233"/>
    </location>
</feature>
<keyword evidence="4 7" id="KW-1133">Transmembrane helix</keyword>
<evidence type="ECO:0000259" key="8">
    <source>
        <dbReference type="Pfam" id="PF08016"/>
    </source>
</evidence>
<organism evidence="10 11">
    <name type="scientific">Elysia chlorotica</name>
    <name type="common">Eastern emerald elysia</name>
    <name type="synonym">Sea slug</name>
    <dbReference type="NCBI Taxonomy" id="188477"/>
    <lineage>
        <taxon>Eukaryota</taxon>
        <taxon>Metazoa</taxon>
        <taxon>Spiralia</taxon>
        <taxon>Lophotrochozoa</taxon>
        <taxon>Mollusca</taxon>
        <taxon>Gastropoda</taxon>
        <taxon>Heterobranchia</taxon>
        <taxon>Euthyneura</taxon>
        <taxon>Panpulmonata</taxon>
        <taxon>Sacoglossa</taxon>
        <taxon>Placobranchoidea</taxon>
        <taxon>Plakobranchidae</taxon>
        <taxon>Elysia</taxon>
    </lineage>
</organism>
<accession>A0A3S0ZQK7</accession>
<reference evidence="10 11" key="1">
    <citation type="submission" date="2019-01" db="EMBL/GenBank/DDBJ databases">
        <title>A draft genome assembly of the solar-powered sea slug Elysia chlorotica.</title>
        <authorList>
            <person name="Cai H."/>
            <person name="Li Q."/>
            <person name="Fang X."/>
            <person name="Li J."/>
            <person name="Curtis N.E."/>
            <person name="Altenburger A."/>
            <person name="Shibata T."/>
            <person name="Feng M."/>
            <person name="Maeda T."/>
            <person name="Schwartz J.A."/>
            <person name="Shigenobu S."/>
            <person name="Lundholm N."/>
            <person name="Nishiyama T."/>
            <person name="Yang H."/>
            <person name="Hasebe M."/>
            <person name="Li S."/>
            <person name="Pierce S.K."/>
            <person name="Wang J."/>
        </authorList>
    </citation>
    <scope>NUCLEOTIDE SEQUENCE [LARGE SCALE GENOMIC DNA]</scope>
    <source>
        <strain evidence="10">EC2010</strain>
        <tissue evidence="10">Whole organism of an adult</tissue>
    </source>
</reference>
<comment type="similarity">
    <text evidence="2">Belongs to the polycystin family.</text>
</comment>
<evidence type="ECO:0000313" key="11">
    <source>
        <dbReference type="Proteomes" id="UP000271974"/>
    </source>
</evidence>
<dbReference type="PANTHER" id="PTHR10877:SF194">
    <property type="entry name" value="LOCATION OF VULVA DEFECTIVE 1"/>
    <property type="match status" value="1"/>
</dbReference>
<dbReference type="GO" id="GO:0005262">
    <property type="term" value="F:calcium channel activity"/>
    <property type="evidence" value="ECO:0007669"/>
    <property type="project" value="TreeGrafter"/>
</dbReference>
<dbReference type="AlphaFoldDB" id="A0A3S0ZQK7"/>
<evidence type="ECO:0000256" key="7">
    <source>
        <dbReference type="SAM" id="Phobius"/>
    </source>
</evidence>
<keyword evidence="6" id="KW-0325">Glycoprotein</keyword>
<evidence type="ECO:0000313" key="10">
    <source>
        <dbReference type="EMBL" id="RUS80458.1"/>
    </source>
</evidence>
<dbReference type="STRING" id="188477.A0A3S0ZQK7"/>
<evidence type="ECO:0000256" key="2">
    <source>
        <dbReference type="ARBA" id="ARBA00007200"/>
    </source>
</evidence>
<dbReference type="InterPro" id="IPR003915">
    <property type="entry name" value="PKD_2"/>
</dbReference>
<feature type="transmembrane region" description="Helical" evidence="7">
    <location>
        <begin position="122"/>
        <end position="142"/>
    </location>
</feature>
<comment type="caution">
    <text evidence="10">The sequence shown here is derived from an EMBL/GenBank/DDBJ whole genome shotgun (WGS) entry which is preliminary data.</text>
</comment>
<dbReference type="EMBL" id="RQTK01000390">
    <property type="protein sequence ID" value="RUS80458.1"/>
    <property type="molecule type" value="Genomic_DNA"/>
</dbReference>
<evidence type="ECO:0000256" key="6">
    <source>
        <dbReference type="ARBA" id="ARBA00023180"/>
    </source>
</evidence>
<dbReference type="PANTHER" id="PTHR10877">
    <property type="entry name" value="POLYCYSTIN FAMILY MEMBER"/>
    <property type="match status" value="1"/>
</dbReference>
<dbReference type="InterPro" id="IPR046791">
    <property type="entry name" value="Polycystin_dom"/>
</dbReference>
<feature type="transmembrane region" description="Helical" evidence="7">
    <location>
        <begin position="316"/>
        <end position="336"/>
    </location>
</feature>